<dbReference type="AlphaFoldDB" id="A0A2S7XSJ3"/>
<evidence type="ECO:0000313" key="5">
    <source>
        <dbReference type="Proteomes" id="UP000239936"/>
    </source>
</evidence>
<keyword evidence="3" id="KW-0406">Ion transport</keyword>
<reference evidence="4 5" key="1">
    <citation type="submission" date="2018-01" db="EMBL/GenBank/DDBJ databases">
        <title>The complete genome sequence of Chromatium okenii LaCa, a purple sulfur bacterium with a turbulent life.</title>
        <authorList>
            <person name="Luedin S.M."/>
            <person name="Liechti N."/>
            <person name="Storelli N."/>
            <person name="Danza F."/>
            <person name="Wittwer M."/>
            <person name="Pothier J.F."/>
            <person name="Tonolla M.A."/>
        </authorList>
    </citation>
    <scope>NUCLEOTIDE SEQUENCE [LARGE SCALE GENOMIC DNA]</scope>
    <source>
        <strain evidence="4 5">LaCa</strain>
    </source>
</reference>
<dbReference type="PANTHER" id="PTHR38682">
    <property type="entry name" value="V-TYPE ATP SYNTHASE SUBUNIT C"/>
    <property type="match status" value="1"/>
</dbReference>
<dbReference type="RefSeq" id="WP_105073473.1">
    <property type="nucleotide sequence ID" value="NZ_JAFLKP010000080.1"/>
</dbReference>
<dbReference type="InterPro" id="IPR050873">
    <property type="entry name" value="V-ATPase_V0D/AC39_subunit"/>
</dbReference>
<evidence type="ECO:0000256" key="1">
    <source>
        <dbReference type="ARBA" id="ARBA00006709"/>
    </source>
</evidence>
<evidence type="ECO:0000256" key="3">
    <source>
        <dbReference type="ARBA" id="ARBA00023065"/>
    </source>
</evidence>
<dbReference type="SUPFAM" id="SSF103486">
    <property type="entry name" value="V-type ATP synthase subunit C"/>
    <property type="match status" value="1"/>
</dbReference>
<comment type="similarity">
    <text evidence="1">Belongs to the V-ATPase V0D/AC39 subunit family.</text>
</comment>
<dbReference type="InterPro" id="IPR002843">
    <property type="entry name" value="ATPase_V0-cplx_csu/dsu"/>
</dbReference>
<comment type="caution">
    <text evidence="4">The sequence shown here is derived from an EMBL/GenBank/DDBJ whole genome shotgun (WGS) entry which is preliminary data.</text>
</comment>
<dbReference type="EMBL" id="PPGH01000034">
    <property type="protein sequence ID" value="PQJ96714.1"/>
    <property type="molecule type" value="Genomic_DNA"/>
</dbReference>
<dbReference type="PANTHER" id="PTHR38682:SF1">
    <property type="entry name" value="V-TYPE ATP SYNTHASE SUBUNIT C"/>
    <property type="match status" value="1"/>
</dbReference>
<keyword evidence="2" id="KW-0813">Transport</keyword>
<accession>A0A2S7XSJ3</accession>
<dbReference type="OrthoDB" id="5757004at2"/>
<keyword evidence="5" id="KW-1185">Reference proteome</keyword>
<dbReference type="InterPro" id="IPR044911">
    <property type="entry name" value="V-type_ATPase_csu/dsu_dom_3"/>
</dbReference>
<dbReference type="InterPro" id="IPR036079">
    <property type="entry name" value="ATPase_csu/dsu_sf"/>
</dbReference>
<dbReference type="InterPro" id="IPR035067">
    <property type="entry name" value="V-type_ATPase_csu/dsu"/>
</dbReference>
<name>A0A2S7XSJ3_9GAMM</name>
<gene>
    <name evidence="4" type="ORF">CXB77_08115</name>
</gene>
<evidence type="ECO:0000256" key="2">
    <source>
        <dbReference type="ARBA" id="ARBA00022448"/>
    </source>
</evidence>
<sequence length="352" mass="40574">MSNAAAQAYLNTRISVMSTRLFAPELIDRLPRLTLPELAEQFGLTALLDEQATATMRRRAIEQSLLQVLLADLQVLARPMPAAERAVLLAWARKYALFNLKTLIRGKLYALEQKAIRDHLFDLPATLRLPHQELFRAENVLELLRQLETGQYHQIARQAREVYEKQREPFALEAAIDQRYYSRIVRQIMGLDHYHLNALRRLLGAELDRVALLWLLRFRLTYQLSSSETYYQLVPSTRLLTREQLLRLANFDTLERILEALPAPLNTLLAGSHDLGEVQRRMNQATHRDLHETLVRSQSGLARALAYLMLREADLQRLLTVVQGRLLQFPEMTIKAALELNETHHVELHSAA</sequence>
<dbReference type="Proteomes" id="UP000239936">
    <property type="component" value="Unassembled WGS sequence"/>
</dbReference>
<proteinExistence type="inferred from homology"/>
<dbReference type="Gene3D" id="1.10.132.50">
    <property type="entry name" value="ATP synthase (C/AC39) subunit, domain 3"/>
    <property type="match status" value="1"/>
</dbReference>
<dbReference type="Pfam" id="PF01992">
    <property type="entry name" value="vATP-synt_AC39"/>
    <property type="match status" value="1"/>
</dbReference>
<dbReference type="Gene3D" id="1.20.1690.10">
    <property type="entry name" value="V-type ATP synthase subunit C domain"/>
    <property type="match status" value="2"/>
</dbReference>
<protein>
    <submittedName>
        <fullName evidence="4">ATPase</fullName>
    </submittedName>
</protein>
<organism evidence="4 5">
    <name type="scientific">Chromatium okenii</name>
    <dbReference type="NCBI Taxonomy" id="61644"/>
    <lineage>
        <taxon>Bacteria</taxon>
        <taxon>Pseudomonadati</taxon>
        <taxon>Pseudomonadota</taxon>
        <taxon>Gammaproteobacteria</taxon>
        <taxon>Chromatiales</taxon>
        <taxon>Chromatiaceae</taxon>
        <taxon>Chromatium</taxon>
    </lineage>
</organism>
<dbReference type="GO" id="GO:0046961">
    <property type="term" value="F:proton-transporting ATPase activity, rotational mechanism"/>
    <property type="evidence" value="ECO:0007669"/>
    <property type="project" value="InterPro"/>
</dbReference>
<evidence type="ECO:0000313" key="4">
    <source>
        <dbReference type="EMBL" id="PQJ96714.1"/>
    </source>
</evidence>